<evidence type="ECO:0000256" key="5">
    <source>
        <dbReference type="ARBA" id="ARBA00022989"/>
    </source>
</evidence>
<feature type="region of interest" description="Disordered" evidence="11">
    <location>
        <begin position="93"/>
        <end position="130"/>
    </location>
</feature>
<dbReference type="EMBL" id="PNJG02000002">
    <property type="protein sequence ID" value="RKQ35206.1"/>
    <property type="molecule type" value="Genomic_DNA"/>
</dbReference>
<evidence type="ECO:0000313" key="16">
    <source>
        <dbReference type="Proteomes" id="UP000249516"/>
    </source>
</evidence>
<evidence type="ECO:0000313" key="15">
    <source>
        <dbReference type="EMBL" id="RKQ35206.1"/>
    </source>
</evidence>
<feature type="domain" description="Putative zinc-finger" evidence="14">
    <location>
        <begin position="13"/>
        <end position="43"/>
    </location>
</feature>
<evidence type="ECO:0000256" key="6">
    <source>
        <dbReference type="ARBA" id="ARBA00023015"/>
    </source>
</evidence>
<evidence type="ECO:0000256" key="8">
    <source>
        <dbReference type="ARBA" id="ARBA00023163"/>
    </source>
</evidence>
<dbReference type="GO" id="GO:0006417">
    <property type="term" value="P:regulation of translation"/>
    <property type="evidence" value="ECO:0007669"/>
    <property type="project" value="TreeGrafter"/>
</dbReference>
<keyword evidence="8" id="KW-0804">Transcription</keyword>
<feature type="domain" description="Anti-sigma K factor RskA C-terminal" evidence="13">
    <location>
        <begin position="145"/>
        <end position="277"/>
    </location>
</feature>
<evidence type="ECO:0000256" key="1">
    <source>
        <dbReference type="ARBA" id="ARBA00004167"/>
    </source>
</evidence>
<dbReference type="Gene3D" id="1.10.10.1320">
    <property type="entry name" value="Anti-sigma factor, zinc-finger domain"/>
    <property type="match status" value="1"/>
</dbReference>
<dbReference type="GO" id="GO:0016989">
    <property type="term" value="F:sigma factor antagonist activity"/>
    <property type="evidence" value="ECO:0007669"/>
    <property type="project" value="TreeGrafter"/>
</dbReference>
<comment type="subcellular location">
    <subcellularLocation>
        <location evidence="2">Cell membrane</location>
    </subcellularLocation>
    <subcellularLocation>
        <location evidence="1">Membrane</location>
        <topology evidence="1">Single-pass membrane protein</topology>
    </subcellularLocation>
</comment>
<dbReference type="Proteomes" id="UP000249516">
    <property type="component" value="Unassembled WGS sequence"/>
</dbReference>
<organism evidence="15 16">
    <name type="scientific">Kocuria tytonis</name>
    <dbReference type="NCBI Taxonomy" id="2054280"/>
    <lineage>
        <taxon>Bacteria</taxon>
        <taxon>Bacillati</taxon>
        <taxon>Actinomycetota</taxon>
        <taxon>Actinomycetes</taxon>
        <taxon>Micrococcales</taxon>
        <taxon>Micrococcaceae</taxon>
        <taxon>Kocuria</taxon>
    </lineage>
</organism>
<evidence type="ECO:0000256" key="10">
    <source>
        <dbReference type="ARBA" id="ARBA00030803"/>
    </source>
</evidence>
<evidence type="ECO:0000256" key="7">
    <source>
        <dbReference type="ARBA" id="ARBA00023136"/>
    </source>
</evidence>
<evidence type="ECO:0000256" key="4">
    <source>
        <dbReference type="ARBA" id="ARBA00022692"/>
    </source>
</evidence>
<dbReference type="AlphaFoldDB" id="A0A495A7F3"/>
<accession>A0A495A7F3</accession>
<keyword evidence="6" id="KW-0805">Transcription regulation</keyword>
<dbReference type="PANTHER" id="PTHR37461:SF1">
    <property type="entry name" value="ANTI-SIGMA-K FACTOR RSKA"/>
    <property type="match status" value="1"/>
</dbReference>
<comment type="caution">
    <text evidence="15">The sequence shown here is derived from an EMBL/GenBank/DDBJ whole genome shotgun (WGS) entry which is preliminary data.</text>
</comment>
<proteinExistence type="predicted"/>
<keyword evidence="3" id="KW-1003">Cell membrane</keyword>
<dbReference type="Pfam" id="PF13490">
    <property type="entry name" value="zf-HC2"/>
    <property type="match status" value="1"/>
</dbReference>
<feature type="transmembrane region" description="Helical" evidence="12">
    <location>
        <begin position="143"/>
        <end position="163"/>
    </location>
</feature>
<keyword evidence="16" id="KW-1185">Reference proteome</keyword>
<evidence type="ECO:0000256" key="2">
    <source>
        <dbReference type="ARBA" id="ARBA00004236"/>
    </source>
</evidence>
<dbReference type="InterPro" id="IPR018764">
    <property type="entry name" value="RskA_C"/>
</dbReference>
<dbReference type="InterPro" id="IPR051474">
    <property type="entry name" value="Anti-sigma-K/W_factor"/>
</dbReference>
<keyword evidence="5 12" id="KW-1133">Transmembrane helix</keyword>
<gene>
    <name evidence="15" type="ORF">C1C97_008150</name>
</gene>
<evidence type="ECO:0000259" key="13">
    <source>
        <dbReference type="Pfam" id="PF10099"/>
    </source>
</evidence>
<dbReference type="PANTHER" id="PTHR37461">
    <property type="entry name" value="ANTI-SIGMA-K FACTOR RSKA"/>
    <property type="match status" value="1"/>
</dbReference>
<reference evidence="15 16" key="1">
    <citation type="submission" date="2018-10" db="EMBL/GenBank/DDBJ databases">
        <title>Kocuria tytouropygialis sp. nov., isolated from the uropygial gland of an American barn owl (Tyto furcata).</title>
        <authorList>
            <person name="Braun M.S."/>
            <person name="Wang E."/>
            <person name="Zimmermann S."/>
            <person name="Wagner H."/>
            <person name="Wink M."/>
        </authorList>
    </citation>
    <scope>NUCLEOTIDE SEQUENCE [LARGE SCALE GENOMIC DNA]</scope>
    <source>
        <strain evidence="15 16">442</strain>
    </source>
</reference>
<evidence type="ECO:0000256" key="3">
    <source>
        <dbReference type="ARBA" id="ARBA00022475"/>
    </source>
</evidence>
<protein>
    <recommendedName>
        <fullName evidence="10">Regulator of SigK</fullName>
    </recommendedName>
    <alternativeName>
        <fullName evidence="9">Sigma-K anti-sigma factor RskA</fullName>
    </alternativeName>
</protein>
<evidence type="ECO:0000256" key="12">
    <source>
        <dbReference type="SAM" id="Phobius"/>
    </source>
</evidence>
<evidence type="ECO:0000256" key="11">
    <source>
        <dbReference type="SAM" id="MobiDB-lite"/>
    </source>
</evidence>
<evidence type="ECO:0000256" key="9">
    <source>
        <dbReference type="ARBA" id="ARBA00029829"/>
    </source>
</evidence>
<dbReference type="GO" id="GO:0005886">
    <property type="term" value="C:plasma membrane"/>
    <property type="evidence" value="ECO:0007669"/>
    <property type="project" value="UniProtKB-SubCell"/>
</dbReference>
<sequence>MRHHVNGGSAAAHSWAPLYAVDALTPDERSSFESHLSGCRSCQAELRGLNATTQALASASAAEPPPQLRASVLEAVHRTSQAGRAAAVQVTEAPVADAPAQETTEAVGGVRSTGAAPRNIGAAPSGGDTDTTVERLRRRYRRWLAATAGAALVPGALLGGWGATVQAQNAQDASQQREQQLLTASDVVTHQVTVRGETATLIASREHNAALLISSGLPDPGQSKEYQLWLMHDGSPGADAHFSADQPRTWLTGDVANADAVALTVEPEGGSTAPTSPVLDSVEV</sequence>
<name>A0A495A7F3_9MICC</name>
<keyword evidence="7 12" id="KW-0472">Membrane</keyword>
<keyword evidence="4 12" id="KW-0812">Transmembrane</keyword>
<dbReference type="InterPro" id="IPR027383">
    <property type="entry name" value="Znf_put"/>
</dbReference>
<dbReference type="Pfam" id="PF10099">
    <property type="entry name" value="RskA_C"/>
    <property type="match status" value="1"/>
</dbReference>
<evidence type="ECO:0000259" key="14">
    <source>
        <dbReference type="Pfam" id="PF13490"/>
    </source>
</evidence>
<dbReference type="InterPro" id="IPR041916">
    <property type="entry name" value="Anti_sigma_zinc_sf"/>
</dbReference>